<feature type="signal peptide" evidence="2">
    <location>
        <begin position="1"/>
        <end position="34"/>
    </location>
</feature>
<keyword evidence="5" id="KW-1185">Reference proteome</keyword>
<proteinExistence type="predicted"/>
<feature type="domain" description="PE-PPE" evidence="3">
    <location>
        <begin position="75"/>
        <end position="287"/>
    </location>
</feature>
<dbReference type="KEGG" id="maic:MAIC_50680"/>
<feature type="chain" id="PRO_5041998944" description="PE-PPE domain-containing protein" evidence="2">
    <location>
        <begin position="35"/>
        <end position="329"/>
    </location>
</feature>
<name>A0AAD1HSJ2_9MYCO</name>
<sequence>MKGCRGMAARSAVCGVLAGVTVAACAMTPSSALADPSTAFTAAEVLVVGGTGKSVPSEAMMHALYEQGLFTDPDPTGVQYPAQLWPIQGKLTLDESVAVGVANLDSALVDVDGPVTVVGLSQGAVVVNYEKRALMAQPDPPTDISFVTIGDPTNSDGGLLAKLPHVHIPILDATIPRAPVETPYDTTEIVHEYDGYADFPDNPLNLLADLNALAGVIYLHPNKGGVDLNDPRNVVTSSTNSLGGTTTHILVPTDELPLTRPLRALGVPDAAVDALDKPLRKIINTGYAGERPGRKAPRSGLGSTPGHRSSEPARRPGSATAHSRPRTVG</sequence>
<evidence type="ECO:0000256" key="1">
    <source>
        <dbReference type="SAM" id="MobiDB-lite"/>
    </source>
</evidence>
<dbReference type="RefSeq" id="WP_115318414.1">
    <property type="nucleotide sequence ID" value="NZ_AP022561.1"/>
</dbReference>
<protein>
    <recommendedName>
        <fullName evidence="3">PE-PPE domain-containing protein</fullName>
    </recommendedName>
</protein>
<dbReference type="PROSITE" id="PS51257">
    <property type="entry name" value="PROKAR_LIPOPROTEIN"/>
    <property type="match status" value="1"/>
</dbReference>
<reference evidence="4 5" key="1">
    <citation type="journal article" date="2019" name="Emerg. Microbes Infect.">
        <title>Comprehensive subspecies identification of 175 nontuberculous mycobacteria species based on 7547 genomic profiles.</title>
        <authorList>
            <person name="Matsumoto Y."/>
            <person name="Kinjo T."/>
            <person name="Motooka D."/>
            <person name="Nabeya D."/>
            <person name="Jung N."/>
            <person name="Uechi K."/>
            <person name="Horii T."/>
            <person name="Iida T."/>
            <person name="Fujita J."/>
            <person name="Nakamura S."/>
        </authorList>
    </citation>
    <scope>NUCLEOTIDE SEQUENCE [LARGE SCALE GENOMIC DNA]</scope>
    <source>
        <strain evidence="4 5">JCM 6376</strain>
    </source>
</reference>
<dbReference type="EMBL" id="AP022561">
    <property type="protein sequence ID" value="BBX10265.1"/>
    <property type="molecule type" value="Genomic_DNA"/>
</dbReference>
<feature type="region of interest" description="Disordered" evidence="1">
    <location>
        <begin position="285"/>
        <end position="329"/>
    </location>
</feature>
<organism evidence="4 5">
    <name type="scientific">Mycolicibacterium aichiense</name>
    <dbReference type="NCBI Taxonomy" id="1799"/>
    <lineage>
        <taxon>Bacteria</taxon>
        <taxon>Bacillati</taxon>
        <taxon>Actinomycetota</taxon>
        <taxon>Actinomycetes</taxon>
        <taxon>Mycobacteriales</taxon>
        <taxon>Mycobacteriaceae</taxon>
        <taxon>Mycolicibacterium</taxon>
    </lineage>
</organism>
<dbReference type="SUPFAM" id="SSF53474">
    <property type="entry name" value="alpha/beta-Hydrolases"/>
    <property type="match status" value="1"/>
</dbReference>
<accession>A0AAD1HSJ2</accession>
<dbReference type="Proteomes" id="UP000467327">
    <property type="component" value="Chromosome"/>
</dbReference>
<evidence type="ECO:0000313" key="5">
    <source>
        <dbReference type="Proteomes" id="UP000467327"/>
    </source>
</evidence>
<keyword evidence="2" id="KW-0732">Signal</keyword>
<evidence type="ECO:0000259" key="3">
    <source>
        <dbReference type="Pfam" id="PF08237"/>
    </source>
</evidence>
<evidence type="ECO:0000256" key="2">
    <source>
        <dbReference type="SAM" id="SignalP"/>
    </source>
</evidence>
<dbReference type="InterPro" id="IPR013228">
    <property type="entry name" value="PE-PPE_C"/>
</dbReference>
<dbReference type="InterPro" id="IPR029058">
    <property type="entry name" value="AB_hydrolase_fold"/>
</dbReference>
<gene>
    <name evidence="4" type="ORF">MAIC_50680</name>
</gene>
<dbReference type="Pfam" id="PF08237">
    <property type="entry name" value="PE-PPE"/>
    <property type="match status" value="1"/>
</dbReference>
<evidence type="ECO:0000313" key="4">
    <source>
        <dbReference type="EMBL" id="BBX10265.1"/>
    </source>
</evidence>
<dbReference type="AlphaFoldDB" id="A0AAD1HSJ2"/>
<dbReference type="Gene3D" id="3.40.50.1820">
    <property type="entry name" value="alpha/beta hydrolase"/>
    <property type="match status" value="1"/>
</dbReference>